<protein>
    <recommendedName>
        <fullName evidence="8">Aquaporin</fullName>
    </recommendedName>
</protein>
<comment type="similarity">
    <text evidence="2">Belongs to the MIP/aquaporin (TC 1.A.8) family. AQP11/AQP12 subfamily.</text>
</comment>
<feature type="transmembrane region" description="Helical" evidence="8">
    <location>
        <begin position="43"/>
        <end position="64"/>
    </location>
</feature>
<evidence type="ECO:0000313" key="10">
    <source>
        <dbReference type="Proteomes" id="UP000801492"/>
    </source>
</evidence>
<comment type="caution">
    <text evidence="9">The sequence shown here is derived from an EMBL/GenBank/DDBJ whole genome shotgun (WGS) entry which is preliminary data.</text>
</comment>
<evidence type="ECO:0000256" key="1">
    <source>
        <dbReference type="ARBA" id="ARBA00004141"/>
    </source>
</evidence>
<keyword evidence="3" id="KW-0813">Transport</keyword>
<evidence type="ECO:0000256" key="6">
    <source>
        <dbReference type="ARBA" id="ARBA00022989"/>
    </source>
</evidence>
<reference evidence="9" key="1">
    <citation type="submission" date="2019-08" db="EMBL/GenBank/DDBJ databases">
        <title>The genome of the North American firefly Photinus pyralis.</title>
        <authorList>
            <consortium name="Photinus pyralis genome working group"/>
            <person name="Fallon T.R."/>
            <person name="Sander Lower S.E."/>
            <person name="Weng J.-K."/>
        </authorList>
    </citation>
    <scope>NUCLEOTIDE SEQUENCE</scope>
    <source>
        <strain evidence="9">TRF0915ILg1</strain>
        <tissue evidence="9">Whole body</tissue>
    </source>
</reference>
<accession>A0A8K0GFD6</accession>
<dbReference type="OrthoDB" id="1580043at2759"/>
<dbReference type="EMBL" id="VTPC01005355">
    <property type="protein sequence ID" value="KAF2896143.1"/>
    <property type="molecule type" value="Genomic_DNA"/>
</dbReference>
<dbReference type="AlphaFoldDB" id="A0A8K0GFD6"/>
<feature type="transmembrane region" description="Helical" evidence="8">
    <location>
        <begin position="76"/>
        <end position="96"/>
    </location>
</feature>
<dbReference type="Gene3D" id="1.20.1080.10">
    <property type="entry name" value="Glycerol uptake facilitator protein"/>
    <property type="match status" value="1"/>
</dbReference>
<evidence type="ECO:0000256" key="5">
    <source>
        <dbReference type="ARBA" id="ARBA00022737"/>
    </source>
</evidence>
<dbReference type="SUPFAM" id="SSF81338">
    <property type="entry name" value="Aquaporin-like"/>
    <property type="match status" value="1"/>
</dbReference>
<comment type="subcellular location">
    <subcellularLocation>
        <location evidence="1">Membrane</location>
        <topology evidence="1">Multi-pass membrane protein</topology>
    </subcellularLocation>
</comment>
<keyword evidence="7 8" id="KW-0472">Membrane</keyword>
<keyword evidence="10" id="KW-1185">Reference proteome</keyword>
<dbReference type="GO" id="GO:0005737">
    <property type="term" value="C:cytoplasm"/>
    <property type="evidence" value="ECO:0007669"/>
    <property type="project" value="TreeGrafter"/>
</dbReference>
<feature type="transmembrane region" description="Helical" evidence="8">
    <location>
        <begin position="218"/>
        <end position="239"/>
    </location>
</feature>
<feature type="transmembrane region" description="Helical" evidence="8">
    <location>
        <begin position="102"/>
        <end position="123"/>
    </location>
</feature>
<organism evidence="9 10">
    <name type="scientific">Ignelater luminosus</name>
    <name type="common">Cucubano</name>
    <name type="synonym">Pyrophorus luminosus</name>
    <dbReference type="NCBI Taxonomy" id="2038154"/>
    <lineage>
        <taxon>Eukaryota</taxon>
        <taxon>Metazoa</taxon>
        <taxon>Ecdysozoa</taxon>
        <taxon>Arthropoda</taxon>
        <taxon>Hexapoda</taxon>
        <taxon>Insecta</taxon>
        <taxon>Pterygota</taxon>
        <taxon>Neoptera</taxon>
        <taxon>Endopterygota</taxon>
        <taxon>Coleoptera</taxon>
        <taxon>Polyphaga</taxon>
        <taxon>Elateriformia</taxon>
        <taxon>Elateroidea</taxon>
        <taxon>Elateridae</taxon>
        <taxon>Agrypninae</taxon>
        <taxon>Pyrophorini</taxon>
        <taxon>Ignelater</taxon>
    </lineage>
</organism>
<evidence type="ECO:0000256" key="4">
    <source>
        <dbReference type="ARBA" id="ARBA00022692"/>
    </source>
</evidence>
<feature type="transmembrane region" description="Helical" evidence="8">
    <location>
        <begin position="259"/>
        <end position="281"/>
    </location>
</feature>
<proteinExistence type="inferred from homology"/>
<evidence type="ECO:0000256" key="3">
    <source>
        <dbReference type="ARBA" id="ARBA00022448"/>
    </source>
</evidence>
<feature type="transmembrane region" description="Helical" evidence="8">
    <location>
        <begin position="186"/>
        <end position="206"/>
    </location>
</feature>
<evidence type="ECO:0000256" key="2">
    <source>
        <dbReference type="ARBA" id="ARBA00005900"/>
    </source>
</evidence>
<dbReference type="PIRSF" id="PIRSF017529">
    <property type="entry name" value="Aquaporin_11/12"/>
    <property type="match status" value="1"/>
</dbReference>
<feature type="transmembrane region" description="Helical" evidence="8">
    <location>
        <begin position="144"/>
        <end position="166"/>
    </location>
</feature>
<sequence>MTKTSTSTKSIASKWPSKLYKLLEKVGVVRYSGKKNVYGLHPLIISGLLITITLILANILRKIVKLILNENIVRDILLEFIATAELCACCFELIIVADNYGVFAYAVFLFLLTVWWSSVWDTATACPYNPIEEVLEGARDIKKASMIIFSQVLGGLVIFQYVQLIWSIEFAETHIGRAYEDCTADLTVPMAVGAAIEGFATFFCRIMSRTLGETSLRYASVFDAFFATSLVVAAFNYSGGYFNPALATSLKLGCEGNTFVEHMVVYWVGATAGSVTSLYFYKLSFIQKLVDKVKTKEKEE</sequence>
<dbReference type="Proteomes" id="UP000801492">
    <property type="component" value="Unassembled WGS sequence"/>
</dbReference>
<keyword evidence="6 8" id="KW-1133">Transmembrane helix</keyword>
<dbReference type="GO" id="GO:0016020">
    <property type="term" value="C:membrane"/>
    <property type="evidence" value="ECO:0007669"/>
    <property type="project" value="UniProtKB-SubCell"/>
</dbReference>
<evidence type="ECO:0000256" key="7">
    <source>
        <dbReference type="ARBA" id="ARBA00023136"/>
    </source>
</evidence>
<dbReference type="PANTHER" id="PTHR21191">
    <property type="entry name" value="AQUAPORIN"/>
    <property type="match status" value="1"/>
</dbReference>
<dbReference type="InterPro" id="IPR016697">
    <property type="entry name" value="Aquaporin_11/12"/>
</dbReference>
<keyword evidence="4 8" id="KW-0812">Transmembrane</keyword>
<gene>
    <name evidence="9" type="ORF">ILUMI_10031</name>
</gene>
<dbReference type="InterPro" id="IPR051883">
    <property type="entry name" value="AQP11/12_channel"/>
</dbReference>
<evidence type="ECO:0000313" key="9">
    <source>
        <dbReference type="EMBL" id="KAF2896143.1"/>
    </source>
</evidence>
<dbReference type="FunFam" id="1.20.1080.10:FF:000018">
    <property type="entry name" value="Aquaporin"/>
    <property type="match status" value="1"/>
</dbReference>
<dbReference type="InterPro" id="IPR023271">
    <property type="entry name" value="Aquaporin-like"/>
</dbReference>
<dbReference type="GO" id="GO:0015267">
    <property type="term" value="F:channel activity"/>
    <property type="evidence" value="ECO:0007669"/>
    <property type="project" value="TreeGrafter"/>
</dbReference>
<keyword evidence="5" id="KW-0677">Repeat</keyword>
<name>A0A8K0GFD6_IGNLU</name>
<evidence type="ECO:0000256" key="8">
    <source>
        <dbReference type="PIRNR" id="PIRNR017529"/>
    </source>
</evidence>
<dbReference type="PANTHER" id="PTHR21191:SF16">
    <property type="entry name" value="AQUAPORIN"/>
    <property type="match status" value="1"/>
</dbReference>